<protein>
    <submittedName>
        <fullName evidence="1">Uncharacterized protein</fullName>
    </submittedName>
</protein>
<keyword evidence="2" id="KW-1185">Reference proteome</keyword>
<sequence>MRLFEDVLEFFDEHLKGNVATLLKGPIEA</sequence>
<gene>
    <name evidence="1" type="ORF">ABID47_006045</name>
</gene>
<reference evidence="1 2" key="1">
    <citation type="submission" date="2024-06" db="EMBL/GenBank/DDBJ databases">
        <title>Genomic Encyclopedia of Type Strains, Phase IV (KMG-IV): sequencing the most valuable type-strain genomes for metagenomic binning, comparative biology and taxonomic classification.</title>
        <authorList>
            <person name="Goeker M."/>
        </authorList>
    </citation>
    <scope>NUCLEOTIDE SEQUENCE [LARGE SCALE GENOMIC DNA]</scope>
    <source>
        <strain evidence="1 2">DSM 17253</strain>
    </source>
</reference>
<proteinExistence type="predicted"/>
<name>A0ABV2FCB8_9BACL</name>
<dbReference type="EMBL" id="JBEPLV010000008">
    <property type="protein sequence ID" value="MET3549408.1"/>
    <property type="molecule type" value="Genomic_DNA"/>
</dbReference>
<organism evidence="1 2">
    <name type="scientific">Paenibacillus favisporus</name>
    <dbReference type="NCBI Taxonomy" id="221028"/>
    <lineage>
        <taxon>Bacteria</taxon>
        <taxon>Bacillati</taxon>
        <taxon>Bacillota</taxon>
        <taxon>Bacilli</taxon>
        <taxon>Bacillales</taxon>
        <taxon>Paenibacillaceae</taxon>
        <taxon>Paenibacillus</taxon>
    </lineage>
</organism>
<accession>A0ABV2FCB8</accession>
<evidence type="ECO:0000313" key="1">
    <source>
        <dbReference type="EMBL" id="MET3549408.1"/>
    </source>
</evidence>
<dbReference type="Proteomes" id="UP001549098">
    <property type="component" value="Unassembled WGS sequence"/>
</dbReference>
<evidence type="ECO:0000313" key="2">
    <source>
        <dbReference type="Proteomes" id="UP001549098"/>
    </source>
</evidence>
<comment type="caution">
    <text evidence="1">The sequence shown here is derived from an EMBL/GenBank/DDBJ whole genome shotgun (WGS) entry which is preliminary data.</text>
</comment>